<name>A0A1B4X979_9ALPC</name>
<sequence length="74" mass="8596">MSSSLITIFSGKIWFSLPRSFKDWIVSKVRFKAPVGGKVKPDYRRRALLNSHNNYVNSKFGSSVSVFKFLRVRR</sequence>
<evidence type="ECO:0000313" key="1">
    <source>
        <dbReference type="EMBL" id="BAV31354.1"/>
    </source>
</evidence>
<reference evidence="1" key="1">
    <citation type="submission" date="2016-01" db="EMBL/GenBank/DDBJ databases">
        <title>Complete Genome of Ferret Enteric Coronavirus Isolated from Laboratory Ferrets.</title>
        <authorList>
            <person name="Li T."/>
            <person name="Nakamura T."/>
            <person name="Kataoka M."/>
            <person name="Ami Y."/>
            <person name="Suzaki Y."/>
            <person name="Takeda N."/>
            <person name="Wakita T."/>
        </authorList>
    </citation>
    <scope>NUCLEOTIDE SEQUENCE [LARGE SCALE GENOMIC DNA]</scope>
    <source>
        <strain evidence="1">FRCoV4370</strain>
    </source>
</reference>
<protein>
    <submittedName>
        <fullName evidence="1">3x protein</fullName>
    </submittedName>
</protein>
<dbReference type="Proteomes" id="UP000272061">
    <property type="component" value="Segment"/>
</dbReference>
<organism evidence="1">
    <name type="scientific">Ferret coronavirus</name>
    <dbReference type="NCBI Taxonomy" id="1264898"/>
    <lineage>
        <taxon>Viruses</taxon>
        <taxon>Riboviria</taxon>
        <taxon>Orthornavirae</taxon>
        <taxon>Pisuviricota</taxon>
        <taxon>Pisoniviricetes</taxon>
        <taxon>Nidovirales</taxon>
        <taxon>Cornidovirineae</taxon>
        <taxon>Coronaviridae</taxon>
        <taxon>Orthocoronavirinae</taxon>
        <taxon>Alphacoronavirus</taxon>
        <taxon>Minacovirus</taxon>
        <taxon>Alphacoronavirus neovisontis</taxon>
    </lineage>
</organism>
<proteinExistence type="predicted"/>
<dbReference type="EMBL" id="LC119077">
    <property type="protein sequence ID" value="BAV31354.1"/>
    <property type="molecule type" value="Genomic_RNA"/>
</dbReference>
<accession>A0A1B4X979</accession>